<dbReference type="HAMAP" id="MF_00310">
    <property type="entry name" value="ATP_synth_B_arch"/>
    <property type="match status" value="1"/>
</dbReference>
<dbReference type="PANTHER" id="PTHR43389">
    <property type="entry name" value="V-TYPE PROTON ATPASE SUBUNIT B"/>
    <property type="match status" value="1"/>
</dbReference>
<evidence type="ECO:0000256" key="6">
    <source>
        <dbReference type="ARBA" id="ARBA00011245"/>
    </source>
</evidence>
<name>A0A8T2G0E8_ARASU</name>
<evidence type="ECO:0000313" key="22">
    <source>
        <dbReference type="Proteomes" id="UP000694251"/>
    </source>
</evidence>
<dbReference type="InterPro" id="IPR001206">
    <property type="entry name" value="Diacylglycerol_kinase_cat_dom"/>
</dbReference>
<dbReference type="Pfam" id="PF00006">
    <property type="entry name" value="ATP-synt_ab"/>
    <property type="match status" value="1"/>
</dbReference>
<proteinExistence type="inferred from homology"/>
<dbReference type="GO" id="GO:0051693">
    <property type="term" value="P:actin filament capping"/>
    <property type="evidence" value="ECO:0007669"/>
    <property type="project" value="UniProtKB-ARBA"/>
</dbReference>
<gene>
    <name evidence="21" type="ORF">ISN44_As02g015140</name>
</gene>
<dbReference type="InterPro" id="IPR020003">
    <property type="entry name" value="ATPase_a/bsu_AS"/>
</dbReference>
<dbReference type="GO" id="GO:0007200">
    <property type="term" value="P:phospholipase C-activating G protein-coupled receptor signaling pathway"/>
    <property type="evidence" value="ECO:0007669"/>
    <property type="project" value="InterPro"/>
</dbReference>
<feature type="domain" description="DAGKc" evidence="20">
    <location>
        <begin position="750"/>
        <end position="901"/>
    </location>
</feature>
<dbReference type="GO" id="GO:0046961">
    <property type="term" value="F:proton-transporting ATPase activity, rotational mechanism"/>
    <property type="evidence" value="ECO:0007669"/>
    <property type="project" value="InterPro"/>
</dbReference>
<dbReference type="NCBIfam" id="TIGR01040">
    <property type="entry name" value="V-ATPase_V1_B"/>
    <property type="match status" value="1"/>
</dbReference>
<comment type="function">
    <text evidence="2">Non-catalytic subunit of the peripheral V1 complex of vacuolar ATPase. V-ATPase is responsible for acidifying a variety of intracellular compartments in eukaryotic cells.</text>
</comment>
<dbReference type="Pfam" id="PF00781">
    <property type="entry name" value="DAGK_cat"/>
    <property type="match status" value="1"/>
</dbReference>
<evidence type="ECO:0000256" key="1">
    <source>
        <dbReference type="ARBA" id="ARBA00001383"/>
    </source>
</evidence>
<keyword evidence="13 18" id="KW-0067">ATP-binding</keyword>
<dbReference type="SMART" id="SM00046">
    <property type="entry name" value="DAGKc"/>
    <property type="match status" value="1"/>
</dbReference>
<dbReference type="InterPro" id="IPR000194">
    <property type="entry name" value="ATPase_F1/V1/A1_a/bsu_nucl-bd"/>
</dbReference>
<feature type="region of interest" description="Disordered" evidence="19">
    <location>
        <begin position="196"/>
        <end position="218"/>
    </location>
</feature>
<dbReference type="OrthoDB" id="242257at2759"/>
<comment type="similarity">
    <text evidence="5 18">Belongs to the eukaryotic diacylglycerol kinase family.</text>
</comment>
<dbReference type="Pfam" id="PF02874">
    <property type="entry name" value="ATP-synt_ab_N"/>
    <property type="match status" value="1"/>
</dbReference>
<evidence type="ECO:0000256" key="3">
    <source>
        <dbReference type="ARBA" id="ARBA00004148"/>
    </source>
</evidence>
<comment type="subunit">
    <text evidence="6">Monomer.</text>
</comment>
<keyword evidence="15" id="KW-0406">Ion transport</keyword>
<evidence type="ECO:0000256" key="13">
    <source>
        <dbReference type="ARBA" id="ARBA00022840"/>
    </source>
</evidence>
<dbReference type="InterPro" id="IPR004100">
    <property type="entry name" value="ATPase_F1/V1/A1_a/bsu_N"/>
</dbReference>
<dbReference type="GO" id="GO:0004143">
    <property type="term" value="F:ATP-dependent diacylglycerol kinase activity"/>
    <property type="evidence" value="ECO:0007669"/>
    <property type="project" value="UniProtKB-EC"/>
</dbReference>
<dbReference type="InterPro" id="IPR055190">
    <property type="entry name" value="ATP-synt_VA_C"/>
</dbReference>
<evidence type="ECO:0000256" key="19">
    <source>
        <dbReference type="SAM" id="MobiDB-lite"/>
    </source>
</evidence>
<reference evidence="21 22" key="1">
    <citation type="submission" date="2020-12" db="EMBL/GenBank/DDBJ databases">
        <title>Concerted genomic and epigenomic changes stabilize Arabidopsis allopolyploids.</title>
        <authorList>
            <person name="Chen Z."/>
        </authorList>
    </citation>
    <scope>NUCLEOTIDE SEQUENCE [LARGE SCALE GENOMIC DNA]</scope>
    <source>
        <strain evidence="21">As9502</strain>
        <tissue evidence="21">Leaf</tissue>
    </source>
</reference>
<dbReference type="InterPro" id="IPR005723">
    <property type="entry name" value="ATPase_V1-cplx_bsu"/>
</dbReference>
<evidence type="ECO:0000256" key="5">
    <source>
        <dbReference type="ARBA" id="ARBA00009280"/>
    </source>
</evidence>
<keyword evidence="9 18" id="KW-0547">Nucleotide-binding</keyword>
<comment type="subunit">
    <text evidence="17">V-ATPase is a heteromultimeric enzyme composed of a peripheral catalytic V1 complex (components A to H) attached to an integral membrane V0 proton pore complex (components: a, c, c'', d and e).</text>
</comment>
<protein>
    <recommendedName>
        <fullName evidence="18">Diacylglycerol kinase</fullName>
        <shortName evidence="18">DAG kinase</shortName>
        <ecNumber evidence="18">2.7.1.107</ecNumber>
    </recommendedName>
</protein>
<keyword evidence="10 18" id="KW-0418">Kinase</keyword>
<dbReference type="GO" id="GO:0046034">
    <property type="term" value="P:ATP metabolic process"/>
    <property type="evidence" value="ECO:0007669"/>
    <property type="project" value="InterPro"/>
</dbReference>
<feature type="compositionally biased region" description="Basic and acidic residues" evidence="19">
    <location>
        <begin position="1155"/>
        <end position="1166"/>
    </location>
</feature>
<comment type="caution">
    <text evidence="21">The sequence shown here is derived from an EMBL/GenBank/DDBJ whole genome shotgun (WGS) entry which is preliminary data.</text>
</comment>
<keyword evidence="12" id="KW-0611">Plant defense</keyword>
<accession>A0A8T2G0E8</accession>
<dbReference type="InterPro" id="IPR022879">
    <property type="entry name" value="V-ATPase_su_B/beta"/>
</dbReference>
<dbReference type="CDD" id="cd18118">
    <property type="entry name" value="ATP-synt_V_A-type_beta_N"/>
    <property type="match status" value="1"/>
</dbReference>
<evidence type="ECO:0000256" key="4">
    <source>
        <dbReference type="ARBA" id="ARBA00008936"/>
    </source>
</evidence>
<evidence type="ECO:0000256" key="7">
    <source>
        <dbReference type="ARBA" id="ARBA00022448"/>
    </source>
</evidence>
<evidence type="ECO:0000259" key="20">
    <source>
        <dbReference type="PROSITE" id="PS50146"/>
    </source>
</evidence>
<comment type="similarity">
    <text evidence="4">Belongs to the ATPase alpha/beta chains family.</text>
</comment>
<keyword evidence="11" id="KW-0375">Hydrogen ion transport</keyword>
<dbReference type="GO" id="GO:0005774">
    <property type="term" value="C:vacuolar membrane"/>
    <property type="evidence" value="ECO:0007669"/>
    <property type="project" value="UniProtKB-SubCell"/>
</dbReference>
<dbReference type="GO" id="GO:0033180">
    <property type="term" value="C:proton-transporting V-type ATPase, V1 domain"/>
    <property type="evidence" value="ECO:0007669"/>
    <property type="project" value="InterPro"/>
</dbReference>
<keyword evidence="7" id="KW-0813">Transport</keyword>
<evidence type="ECO:0000256" key="15">
    <source>
        <dbReference type="ARBA" id="ARBA00023065"/>
    </source>
</evidence>
<keyword evidence="8 18" id="KW-0808">Transferase</keyword>
<feature type="compositionally biased region" description="Acidic residues" evidence="19">
    <location>
        <begin position="1167"/>
        <end position="1178"/>
    </location>
</feature>
<dbReference type="GO" id="GO:0006952">
    <property type="term" value="P:defense response"/>
    <property type="evidence" value="ECO:0007669"/>
    <property type="project" value="UniProtKB-KW"/>
</dbReference>
<evidence type="ECO:0000256" key="18">
    <source>
        <dbReference type="RuleBase" id="RU361128"/>
    </source>
</evidence>
<dbReference type="InterPro" id="IPR000756">
    <property type="entry name" value="Diacylglycerol_kin_accessory"/>
</dbReference>
<sequence>MLWCGSLNPIIVQGPKGMEDGGATSNKKKKVVVVGYSWAALGAAHHLLQGPVCQRRLCIIAQGDGGATSDKKKKVTFTLIFSSPTPFDVTVLDDGHGPVDVGFQGFWYPNGNIFSLVDQLGLKPFTTWEDLQVKFLVFQELLLYSSILKQDIFSSSNGYRQVVIGLNFPSSYCLANQCHESSYIGVYQHRLKPKQGKGDITRQISAGSQEKRRRDSLSDLQMGAAENNVEMEEGALEIEMEYRTVSGVAGPLVILEKVKGPKYQEIVNIRLGDGTTRRGQVLEVDGEKAVVQVFEGTSGIDNKYTTVQFTGEVLKTPVSLDMFGRIFNGSGKPIDNGPPILPEAYLDISGSSINPSERTYPEEMIQTGISTIDVMNSIARGQKIPLFSAAGLPHNEIAAQIYRQAGLDQEDDNFAIVFAAMGVNMETAQFFKRDFEENGSMERVTLFLNLANDPTIERIITPRIALTTAEYLAYECGKHVLVILTDMSSYADALREVSAAREEVPGRHGYPGYMYSDLATIYERAGRIEGRKGSITQIPILTMPNDDITHPTPDLTGYITEGQIYIDRQLHNTQINPPINVLPSLSRLMKSAIGEGMTRRDHSDVSNQLYANYAIGKDVQAMKAVVGEEALSSEDLLYLEFLDKFERKFVAQGAYDTRNIFQSLDLAWTLLRIFPPHDRVRVRKRGQLLRSRQESRRSRFLLIIVFFYQNCCATMEKYNSLSDFLKEFYIPTYVLSAETEEEEEEESRPTPASPVLVFINSKSGGQLGGELILTYRSLLNHNQVFDLDQETPDKVLRRIYLNLERLKDDDFARQIREKLKIIVAGGDGTAGWLLGVVCDLKLSHPPPIATVPLGTGNNLPFAFGWGKKNPGTDRTAVESFLEQVLKAKVMKIDNWHILMRMKTPKEGGSCDPVAPLELPHSLHAFHRVSPTDELNKEGCHTFRGGFWNYFSLGMDAQISYAFHSERKLHPEKFKNQLVNQSTYVKLGCTQGWFCASLFHPASRNIAQLAKVKIATRNGQWQDLHIPHSIRSIVCLNLPSFSGGLNPWGTPNPRKQRDRGLTPPFVDDGLIEVVGFRNAWHGLVLLAPNGHGTRLAQANRIRFEFHKGATDHTFMRMDGEPWKQPLPLDDETVMVEISHLGQVNMLATHDCRSRSVFDPSTPRHQDGAEDYDDNEDDSVAEGEEFRKFGAADTFKIPDEVDISQLS</sequence>
<evidence type="ECO:0000256" key="11">
    <source>
        <dbReference type="ARBA" id="ARBA00022781"/>
    </source>
</evidence>
<evidence type="ECO:0000256" key="12">
    <source>
        <dbReference type="ARBA" id="ARBA00022821"/>
    </source>
</evidence>
<evidence type="ECO:0000256" key="10">
    <source>
        <dbReference type="ARBA" id="ARBA00022777"/>
    </source>
</evidence>
<dbReference type="EMBL" id="JAEFBJ010000002">
    <property type="protein sequence ID" value="KAG7641499.1"/>
    <property type="molecule type" value="Genomic_DNA"/>
</dbReference>
<organism evidence="21 22">
    <name type="scientific">Arabidopsis suecica</name>
    <name type="common">Swedish thale-cress</name>
    <name type="synonym">Cardaminopsis suecica</name>
    <dbReference type="NCBI Taxonomy" id="45249"/>
    <lineage>
        <taxon>Eukaryota</taxon>
        <taxon>Viridiplantae</taxon>
        <taxon>Streptophyta</taxon>
        <taxon>Embryophyta</taxon>
        <taxon>Tracheophyta</taxon>
        <taxon>Spermatophyta</taxon>
        <taxon>Magnoliopsida</taxon>
        <taxon>eudicotyledons</taxon>
        <taxon>Gunneridae</taxon>
        <taxon>Pentapetalae</taxon>
        <taxon>rosids</taxon>
        <taxon>malvids</taxon>
        <taxon>Brassicales</taxon>
        <taxon>Brassicaceae</taxon>
        <taxon>Camelineae</taxon>
        <taxon>Arabidopsis</taxon>
    </lineage>
</organism>
<dbReference type="Pfam" id="PF00609">
    <property type="entry name" value="DAGK_acc"/>
    <property type="match status" value="1"/>
</dbReference>
<dbReference type="AlphaFoldDB" id="A0A8T2G0E8"/>
<evidence type="ECO:0000256" key="8">
    <source>
        <dbReference type="ARBA" id="ARBA00022679"/>
    </source>
</evidence>
<keyword evidence="22" id="KW-1185">Reference proteome</keyword>
<dbReference type="PROSITE" id="PS00152">
    <property type="entry name" value="ATPASE_ALPHA_BETA"/>
    <property type="match status" value="1"/>
</dbReference>
<dbReference type="GO" id="GO:0051015">
    <property type="term" value="F:actin filament binding"/>
    <property type="evidence" value="ECO:0007669"/>
    <property type="project" value="UniProtKB-ARBA"/>
</dbReference>
<dbReference type="PANTHER" id="PTHR43389:SF4">
    <property type="entry name" value="V-TYPE PROTON ATPASE SUBUNIT B"/>
    <property type="match status" value="1"/>
</dbReference>
<dbReference type="FunFam" id="3.40.50.10330:FF:000016">
    <property type="entry name" value="Diacylglycerol kinase"/>
    <property type="match status" value="1"/>
</dbReference>
<evidence type="ECO:0000256" key="14">
    <source>
        <dbReference type="ARBA" id="ARBA00023016"/>
    </source>
</evidence>
<dbReference type="SMART" id="SM00045">
    <property type="entry name" value="DAGKa"/>
    <property type="match status" value="1"/>
</dbReference>
<evidence type="ECO:0000256" key="16">
    <source>
        <dbReference type="ARBA" id="ARBA00060336"/>
    </source>
</evidence>
<dbReference type="GO" id="GO:0007035">
    <property type="term" value="P:vacuolar acidification"/>
    <property type="evidence" value="ECO:0007669"/>
    <property type="project" value="TreeGrafter"/>
</dbReference>
<evidence type="ECO:0000256" key="17">
    <source>
        <dbReference type="ARBA" id="ARBA00062968"/>
    </source>
</evidence>
<dbReference type="CDD" id="cd01135">
    <property type="entry name" value="V_A-ATPase_B"/>
    <property type="match status" value="1"/>
</dbReference>
<dbReference type="GO" id="GO:0051017">
    <property type="term" value="P:actin filament bundle assembly"/>
    <property type="evidence" value="ECO:0007669"/>
    <property type="project" value="UniProtKB-ARBA"/>
</dbReference>
<evidence type="ECO:0000313" key="21">
    <source>
        <dbReference type="EMBL" id="KAG7641499.1"/>
    </source>
</evidence>
<dbReference type="GO" id="GO:0005524">
    <property type="term" value="F:ATP binding"/>
    <property type="evidence" value="ECO:0007669"/>
    <property type="project" value="UniProtKB-KW"/>
</dbReference>
<keyword evidence="14" id="KW-0346">Stress response</keyword>
<dbReference type="PROSITE" id="PS50146">
    <property type="entry name" value="DAGK"/>
    <property type="match status" value="1"/>
</dbReference>
<evidence type="ECO:0000256" key="9">
    <source>
        <dbReference type="ARBA" id="ARBA00022741"/>
    </source>
</evidence>
<dbReference type="Proteomes" id="UP000694251">
    <property type="component" value="Chromosome 2"/>
</dbReference>
<dbReference type="EC" id="2.7.1.107" evidence="18"/>
<dbReference type="CDD" id="cd18112">
    <property type="entry name" value="ATP-synt_V_A-type_beta_C"/>
    <property type="match status" value="1"/>
</dbReference>
<comment type="function">
    <text evidence="16">Phosphorylates the second messenger diacylglycerol (DAG) to generate phosphatidic acid (PA), another important signaling molecule. PA is required for plant development and responses to abiotic stress and pathogen attack. May be involved in the accumulation of PA during cold stress.</text>
</comment>
<comment type="catalytic activity">
    <reaction evidence="1 18">
        <text>a 1,2-diacyl-sn-glycerol + ATP = a 1,2-diacyl-sn-glycero-3-phosphate + ADP + H(+)</text>
        <dbReference type="Rhea" id="RHEA:10272"/>
        <dbReference type="ChEBI" id="CHEBI:15378"/>
        <dbReference type="ChEBI" id="CHEBI:17815"/>
        <dbReference type="ChEBI" id="CHEBI:30616"/>
        <dbReference type="ChEBI" id="CHEBI:58608"/>
        <dbReference type="ChEBI" id="CHEBI:456216"/>
        <dbReference type="EC" id="2.7.1.107"/>
    </reaction>
</comment>
<dbReference type="NCBIfam" id="NF003235">
    <property type="entry name" value="PRK04196.1"/>
    <property type="match status" value="1"/>
</dbReference>
<dbReference type="FunFam" id="3.40.50.12240:FF:000001">
    <property type="entry name" value="V-type proton ATPase subunit B, brain"/>
    <property type="match status" value="1"/>
</dbReference>
<feature type="region of interest" description="Disordered" evidence="19">
    <location>
        <begin position="1155"/>
        <end position="1178"/>
    </location>
</feature>
<dbReference type="FunFam" id="2.60.200.40:FF:000007">
    <property type="entry name" value="diacylglycerol kinase"/>
    <property type="match status" value="1"/>
</dbReference>
<evidence type="ECO:0000256" key="2">
    <source>
        <dbReference type="ARBA" id="ARBA00002690"/>
    </source>
</evidence>
<comment type="subcellular location">
    <subcellularLocation>
        <location evidence="3">Vacuole membrane</location>
        <topology evidence="3">Peripheral membrane protein</topology>
    </subcellularLocation>
</comment>
<dbReference type="Pfam" id="PF22919">
    <property type="entry name" value="ATP-synt_VA_C"/>
    <property type="match status" value="1"/>
</dbReference>